<dbReference type="AlphaFoldDB" id="X1DKU1"/>
<dbReference type="InterPro" id="IPR038120">
    <property type="entry name" value="Rpb1_funnel_sf"/>
</dbReference>
<evidence type="ECO:0000256" key="6">
    <source>
        <dbReference type="ARBA" id="ARBA00048552"/>
    </source>
</evidence>
<evidence type="ECO:0000256" key="1">
    <source>
        <dbReference type="ARBA" id="ARBA00012418"/>
    </source>
</evidence>
<name>X1DKU1_9ZZZZ</name>
<keyword evidence="5" id="KW-0804">Transcription</keyword>
<keyword evidence="2" id="KW-0240">DNA-directed RNA polymerase</keyword>
<dbReference type="InterPro" id="IPR006592">
    <property type="entry name" value="RNA_pol_N"/>
</dbReference>
<dbReference type="GO" id="GO:0006351">
    <property type="term" value="P:DNA-templated transcription"/>
    <property type="evidence" value="ECO:0007669"/>
    <property type="project" value="InterPro"/>
</dbReference>
<gene>
    <name evidence="8" type="ORF">S01H4_39144</name>
</gene>
<dbReference type="InterPro" id="IPR000722">
    <property type="entry name" value="RNA_pol_asu"/>
</dbReference>
<feature type="non-terminal residue" evidence="8">
    <location>
        <position position="1"/>
    </location>
</feature>
<keyword evidence="3" id="KW-0808">Transferase</keyword>
<dbReference type="EC" id="2.7.7.6" evidence="1"/>
<dbReference type="EMBL" id="BART01021171">
    <property type="protein sequence ID" value="GAG97021.1"/>
    <property type="molecule type" value="Genomic_DNA"/>
</dbReference>
<dbReference type="InterPro" id="IPR007066">
    <property type="entry name" value="RNA_pol_Rpb1_3"/>
</dbReference>
<dbReference type="Gene3D" id="1.10.132.30">
    <property type="match status" value="1"/>
</dbReference>
<dbReference type="GO" id="GO:0000428">
    <property type="term" value="C:DNA-directed RNA polymerase complex"/>
    <property type="evidence" value="ECO:0007669"/>
    <property type="project" value="UniProtKB-KW"/>
</dbReference>
<protein>
    <recommendedName>
        <fullName evidence="1">DNA-directed RNA polymerase</fullName>
        <ecNumber evidence="1">2.7.7.6</ecNumber>
    </recommendedName>
</protein>
<feature type="domain" description="RNA polymerase N-terminal" evidence="7">
    <location>
        <begin position="1"/>
        <end position="81"/>
    </location>
</feature>
<evidence type="ECO:0000256" key="4">
    <source>
        <dbReference type="ARBA" id="ARBA00022695"/>
    </source>
</evidence>
<evidence type="ECO:0000256" key="2">
    <source>
        <dbReference type="ARBA" id="ARBA00022478"/>
    </source>
</evidence>
<dbReference type="Pfam" id="PF00623">
    <property type="entry name" value="RNA_pol_Rpb1_2"/>
    <property type="match status" value="1"/>
</dbReference>
<dbReference type="InterPro" id="IPR042102">
    <property type="entry name" value="RNA_pol_Rpb1_3_sf"/>
</dbReference>
<dbReference type="PANTHER" id="PTHR19376">
    <property type="entry name" value="DNA-DIRECTED RNA POLYMERASE"/>
    <property type="match status" value="1"/>
</dbReference>
<evidence type="ECO:0000256" key="3">
    <source>
        <dbReference type="ARBA" id="ARBA00022679"/>
    </source>
</evidence>
<sequence>IQAFEPILIEGKAIQIHPLVCAAFNADFDGDQMAVHIPLSVEAQVEAQTLMLSTQNILSPAHGRPLAVPSQDMVLGCYYLTLEKKEMKGEGRIFASGDDVLLALENKKISLHAQIKLRFNGSFMNLSTYYDDQAVMVCPITEMHNELIETTPGRIIFNNILPKGIPFINGMLKKKGLESLVFYAYLKVGLELTIDMLDKIKELGFNHATFAGFSLGIDDFIIPREKPELVEKAEKEIQKIENLYREGTISAGERFNRAVEIWGAVTDKVSSAMIEKMRKVSFEGKELNSLF</sequence>
<dbReference type="GO" id="GO:0003677">
    <property type="term" value="F:DNA binding"/>
    <property type="evidence" value="ECO:0007669"/>
    <property type="project" value="InterPro"/>
</dbReference>
<reference evidence="8" key="1">
    <citation type="journal article" date="2014" name="Front. Microbiol.">
        <title>High frequency of phylogenetically diverse reductive dehalogenase-homologous genes in deep subseafloor sedimentary metagenomes.</title>
        <authorList>
            <person name="Kawai M."/>
            <person name="Futagami T."/>
            <person name="Toyoda A."/>
            <person name="Takaki Y."/>
            <person name="Nishi S."/>
            <person name="Hori S."/>
            <person name="Arai W."/>
            <person name="Tsubouchi T."/>
            <person name="Morono Y."/>
            <person name="Uchiyama I."/>
            <person name="Ito T."/>
            <person name="Fujiyama A."/>
            <person name="Inagaki F."/>
            <person name="Takami H."/>
        </authorList>
    </citation>
    <scope>NUCLEOTIDE SEQUENCE</scope>
    <source>
        <strain evidence="8">Expedition CK06-06</strain>
    </source>
</reference>
<proteinExistence type="predicted"/>
<dbReference type="InterPro" id="IPR045867">
    <property type="entry name" value="DNA-dir_RpoC_beta_prime"/>
</dbReference>
<comment type="caution">
    <text evidence="8">The sequence shown here is derived from an EMBL/GenBank/DDBJ whole genome shotgun (WGS) entry which is preliminary data.</text>
</comment>
<comment type="catalytic activity">
    <reaction evidence="6">
        <text>RNA(n) + a ribonucleoside 5'-triphosphate = RNA(n+1) + diphosphate</text>
        <dbReference type="Rhea" id="RHEA:21248"/>
        <dbReference type="Rhea" id="RHEA-COMP:14527"/>
        <dbReference type="Rhea" id="RHEA-COMP:17342"/>
        <dbReference type="ChEBI" id="CHEBI:33019"/>
        <dbReference type="ChEBI" id="CHEBI:61557"/>
        <dbReference type="ChEBI" id="CHEBI:140395"/>
        <dbReference type="EC" id="2.7.7.6"/>
    </reaction>
</comment>
<keyword evidence="4" id="KW-0548">Nucleotidyltransferase</keyword>
<dbReference type="PANTHER" id="PTHR19376:SF54">
    <property type="entry name" value="DNA-DIRECTED RNA POLYMERASE SUBUNIT BETA"/>
    <property type="match status" value="1"/>
</dbReference>
<dbReference type="Pfam" id="PF04983">
    <property type="entry name" value="RNA_pol_Rpb1_3"/>
    <property type="match status" value="1"/>
</dbReference>
<evidence type="ECO:0000313" key="8">
    <source>
        <dbReference type="EMBL" id="GAG97021.1"/>
    </source>
</evidence>
<dbReference type="SMART" id="SM00663">
    <property type="entry name" value="RPOLA_N"/>
    <property type="match status" value="1"/>
</dbReference>
<dbReference type="Gene3D" id="2.40.40.20">
    <property type="match status" value="1"/>
</dbReference>
<dbReference type="SUPFAM" id="SSF64484">
    <property type="entry name" value="beta and beta-prime subunits of DNA dependent RNA-polymerase"/>
    <property type="match status" value="1"/>
</dbReference>
<evidence type="ECO:0000256" key="5">
    <source>
        <dbReference type="ARBA" id="ARBA00023163"/>
    </source>
</evidence>
<feature type="non-terminal residue" evidence="8">
    <location>
        <position position="291"/>
    </location>
</feature>
<evidence type="ECO:0000259" key="7">
    <source>
        <dbReference type="SMART" id="SM00663"/>
    </source>
</evidence>
<organism evidence="8">
    <name type="scientific">marine sediment metagenome</name>
    <dbReference type="NCBI Taxonomy" id="412755"/>
    <lineage>
        <taxon>unclassified sequences</taxon>
        <taxon>metagenomes</taxon>
        <taxon>ecological metagenomes</taxon>
    </lineage>
</organism>
<dbReference type="Gene3D" id="1.10.274.100">
    <property type="entry name" value="RNA polymerase Rpb1, domain 3"/>
    <property type="match status" value="1"/>
</dbReference>
<dbReference type="GO" id="GO:0003899">
    <property type="term" value="F:DNA-directed RNA polymerase activity"/>
    <property type="evidence" value="ECO:0007669"/>
    <property type="project" value="UniProtKB-EC"/>
</dbReference>
<accession>X1DKU1</accession>